<dbReference type="AlphaFoldDB" id="A0A0A9EYD4"/>
<reference evidence="1" key="1">
    <citation type="submission" date="2014-09" db="EMBL/GenBank/DDBJ databases">
        <authorList>
            <person name="Magalhaes I.L.F."/>
            <person name="Oliveira U."/>
            <person name="Santos F.R."/>
            <person name="Vidigal T.H.D.A."/>
            <person name="Brescovit A.D."/>
            <person name="Santos A.J."/>
        </authorList>
    </citation>
    <scope>NUCLEOTIDE SEQUENCE</scope>
    <source>
        <tissue evidence="1">Shoot tissue taken approximately 20 cm above the soil surface</tissue>
    </source>
</reference>
<sequence>MLMMDKQLKLQIQRKRCLMLLHRSPHTCLERSKEAEKYWACLDK</sequence>
<organism evidence="1">
    <name type="scientific">Arundo donax</name>
    <name type="common">Giant reed</name>
    <name type="synonym">Donax arundinaceus</name>
    <dbReference type="NCBI Taxonomy" id="35708"/>
    <lineage>
        <taxon>Eukaryota</taxon>
        <taxon>Viridiplantae</taxon>
        <taxon>Streptophyta</taxon>
        <taxon>Embryophyta</taxon>
        <taxon>Tracheophyta</taxon>
        <taxon>Spermatophyta</taxon>
        <taxon>Magnoliopsida</taxon>
        <taxon>Liliopsida</taxon>
        <taxon>Poales</taxon>
        <taxon>Poaceae</taxon>
        <taxon>PACMAD clade</taxon>
        <taxon>Arundinoideae</taxon>
        <taxon>Arundineae</taxon>
        <taxon>Arundo</taxon>
    </lineage>
</organism>
<proteinExistence type="predicted"/>
<protein>
    <submittedName>
        <fullName evidence="1">Uncharacterized protein</fullName>
    </submittedName>
</protein>
<reference evidence="1" key="2">
    <citation type="journal article" date="2015" name="Data Brief">
        <title>Shoot transcriptome of the giant reed, Arundo donax.</title>
        <authorList>
            <person name="Barrero R.A."/>
            <person name="Guerrero F.D."/>
            <person name="Moolhuijzen P."/>
            <person name="Goolsby J.A."/>
            <person name="Tidwell J."/>
            <person name="Bellgard S.E."/>
            <person name="Bellgard M.I."/>
        </authorList>
    </citation>
    <scope>NUCLEOTIDE SEQUENCE</scope>
    <source>
        <tissue evidence="1">Shoot tissue taken approximately 20 cm above the soil surface</tissue>
    </source>
</reference>
<name>A0A0A9EYD4_ARUDO</name>
<accession>A0A0A9EYD4</accession>
<evidence type="ECO:0000313" key="1">
    <source>
        <dbReference type="EMBL" id="JAE03989.1"/>
    </source>
</evidence>
<dbReference type="EMBL" id="GBRH01193907">
    <property type="protein sequence ID" value="JAE03989.1"/>
    <property type="molecule type" value="Transcribed_RNA"/>
</dbReference>